<feature type="transmembrane region" description="Helical" evidence="1">
    <location>
        <begin position="341"/>
        <end position="358"/>
    </location>
</feature>
<dbReference type="InterPro" id="IPR010559">
    <property type="entry name" value="Sig_transdc_His_kin_internal"/>
</dbReference>
<feature type="transmembrane region" description="Helical" evidence="1">
    <location>
        <begin position="319"/>
        <end position="335"/>
    </location>
</feature>
<reference evidence="3 4" key="1">
    <citation type="journal article" date="2012" name="J. Bacteriol.">
        <title>Twenty-one genome sequences from Pseudomonas species and 19 genome sequences from diverse bacteria isolated from the rhizosphere and endosphere of Populus deltoides.</title>
        <authorList>
            <person name="Brown S.D."/>
            <person name="Utturkar S.M."/>
            <person name="Klingeman D.M."/>
            <person name="Johnson C.M."/>
            <person name="Martin S.L."/>
            <person name="Land M.L."/>
            <person name="Lu T.Y."/>
            <person name="Schadt C.W."/>
            <person name="Doktycz M.J."/>
            <person name="Pelletier D.A."/>
        </authorList>
    </citation>
    <scope>NUCLEOTIDE SEQUENCE [LARGE SCALE GENOMIC DNA]</scope>
    <source>
        <strain evidence="3 4">CF314</strain>
    </source>
</reference>
<feature type="transmembrane region" description="Helical" evidence="1">
    <location>
        <begin position="241"/>
        <end position="259"/>
    </location>
</feature>
<keyword evidence="1" id="KW-0812">Transmembrane</keyword>
<accession>J3CCI8</accession>
<comment type="caution">
    <text evidence="3">The sequence shown here is derived from an EMBL/GenBank/DDBJ whole genome shotgun (WGS) entry which is preliminary data.</text>
</comment>
<evidence type="ECO:0000313" key="3">
    <source>
        <dbReference type="EMBL" id="EJL68711.1"/>
    </source>
</evidence>
<dbReference type="Proteomes" id="UP000007509">
    <property type="component" value="Unassembled WGS sequence"/>
</dbReference>
<gene>
    <name evidence="3" type="ORF">PMI13_03537</name>
</gene>
<feature type="transmembrane region" description="Helical" evidence="1">
    <location>
        <begin position="266"/>
        <end position="286"/>
    </location>
</feature>
<keyword evidence="4" id="KW-1185">Reference proteome</keyword>
<evidence type="ECO:0000256" key="1">
    <source>
        <dbReference type="SAM" id="Phobius"/>
    </source>
</evidence>
<dbReference type="PATRIC" id="fig|1144316.3.peg.3556"/>
<dbReference type="GO" id="GO:0000155">
    <property type="term" value="F:phosphorelay sensor kinase activity"/>
    <property type="evidence" value="ECO:0007669"/>
    <property type="project" value="InterPro"/>
</dbReference>
<organism evidence="3 4">
    <name type="scientific">Chryseobacterium populi</name>
    <dbReference type="NCBI Taxonomy" id="1144316"/>
    <lineage>
        <taxon>Bacteria</taxon>
        <taxon>Pseudomonadati</taxon>
        <taxon>Bacteroidota</taxon>
        <taxon>Flavobacteriia</taxon>
        <taxon>Flavobacteriales</taxon>
        <taxon>Weeksellaceae</taxon>
        <taxon>Chryseobacterium group</taxon>
        <taxon>Chryseobacterium</taxon>
    </lineage>
</organism>
<feature type="domain" description="Signal transduction histidine kinase internal region" evidence="2">
    <location>
        <begin position="378"/>
        <end position="451"/>
    </location>
</feature>
<dbReference type="EMBL" id="AKJY01000088">
    <property type="protein sequence ID" value="EJL68711.1"/>
    <property type="molecule type" value="Genomic_DNA"/>
</dbReference>
<dbReference type="GO" id="GO:0016020">
    <property type="term" value="C:membrane"/>
    <property type="evidence" value="ECO:0007669"/>
    <property type="project" value="InterPro"/>
</dbReference>
<feature type="transmembrane region" description="Helical" evidence="1">
    <location>
        <begin position="203"/>
        <end position="221"/>
    </location>
</feature>
<feature type="transmembrane region" description="Helical" evidence="1">
    <location>
        <begin position="176"/>
        <end position="196"/>
    </location>
</feature>
<evidence type="ECO:0000259" key="2">
    <source>
        <dbReference type="Pfam" id="PF06580"/>
    </source>
</evidence>
<keyword evidence="1" id="KW-0472">Membrane</keyword>
<keyword evidence="1" id="KW-1133">Transmembrane helix</keyword>
<dbReference type="Pfam" id="PF06580">
    <property type="entry name" value="His_kinase"/>
    <property type="match status" value="1"/>
</dbReference>
<dbReference type="InterPro" id="IPR050640">
    <property type="entry name" value="Bact_2-comp_sensor_kinase"/>
</dbReference>
<feature type="transmembrane region" description="Helical" evidence="1">
    <location>
        <begin position="292"/>
        <end position="312"/>
    </location>
</feature>
<evidence type="ECO:0000313" key="4">
    <source>
        <dbReference type="Proteomes" id="UP000007509"/>
    </source>
</evidence>
<proteinExistence type="predicted"/>
<dbReference type="PANTHER" id="PTHR34220">
    <property type="entry name" value="SENSOR HISTIDINE KINASE YPDA"/>
    <property type="match status" value="1"/>
</dbReference>
<dbReference type="AlphaFoldDB" id="J3CCI8"/>
<dbReference type="PANTHER" id="PTHR34220:SF7">
    <property type="entry name" value="SENSOR HISTIDINE KINASE YPDA"/>
    <property type="match status" value="1"/>
</dbReference>
<sequence length="564" mass="64967">MRITLYIYIMQHLLFLLTFLGFLVPAVISNEDPVPVYKTGDNKAWAAKDFNDKDWSEARGNTSDKIFWSRTHLELRKVEKEVLPLGLQIISFGSFEVYWDGVLIGKNGQVPQNGQPEIPGTESSYYRIPDHLISPGPHTVALRSSQSLLPHIQRGIGFSIENYPTLLTHPLVTMSYMNLMAGAFLIAAIYYFFLYMNSKSKQWDILIFGTICLLFFTLLIMEYLKFHVVIPYSRFFIRLEIIGWLTFANALLVPWYFIIQFNFKKGGWLMAALLLTLLLLYFFNYGHYDLTARLYSLAMLIAAFIVVLNSIIQKEKGSFIVLAGLLLSALVNRYMFYDFGLFISFTLIVLCMLYLHSIRTSVIEAEHQNALILSSRLQLELLKKNIQPHFLRNTLTSMMDWVEESPKEGSRFIQALAAEFDIMNEISEQTLIPVSKELELCRQHLSVMGFRKEINYIWEQTGIDETQLIPPAIIHTLLENGITHSEPMSGNAVKFILRYSVSKEAHQYVFETKAKNRQILTDRTGGNGFKYIRARLTESYQQDWKFSSGATEYGWASTIQILRP</sequence>
<name>J3CCI8_9FLAO</name>
<protein>
    <submittedName>
        <fullName evidence="3">Putative regulator of cell autolysis</fullName>
    </submittedName>
</protein>